<evidence type="ECO:0000256" key="5">
    <source>
        <dbReference type="ARBA" id="ARBA00023136"/>
    </source>
</evidence>
<evidence type="ECO:0000256" key="4">
    <source>
        <dbReference type="ARBA" id="ARBA00022989"/>
    </source>
</evidence>
<evidence type="ECO:0000313" key="8">
    <source>
        <dbReference type="Proteomes" id="UP000189299"/>
    </source>
</evidence>
<dbReference type="AlphaFoldDB" id="A0A1V2UKJ7"/>
<dbReference type="Gene3D" id="3.30.460.20">
    <property type="entry name" value="CorA soluble domain-like"/>
    <property type="match status" value="1"/>
</dbReference>
<dbReference type="InterPro" id="IPR045863">
    <property type="entry name" value="CorA_TM1_TM2"/>
</dbReference>
<protein>
    <submittedName>
        <fullName evidence="7">Magnesium transporter</fullName>
    </submittedName>
</protein>
<keyword evidence="3 6" id="KW-0812">Transmembrane</keyword>
<comment type="caution">
    <text evidence="7">The sequence shown here is derived from an EMBL/GenBank/DDBJ whole genome shotgun (WGS) entry which is preliminary data.</text>
</comment>
<evidence type="ECO:0000256" key="6">
    <source>
        <dbReference type="SAM" id="Phobius"/>
    </source>
</evidence>
<evidence type="ECO:0000313" key="7">
    <source>
        <dbReference type="EMBL" id="ONN43982.1"/>
    </source>
</evidence>
<dbReference type="EMBL" id="MSTR01000003">
    <property type="protein sequence ID" value="ONN43982.1"/>
    <property type="molecule type" value="Genomic_DNA"/>
</dbReference>
<dbReference type="InterPro" id="IPR002523">
    <property type="entry name" value="MgTranspt_CorA/ZnTranspt_ZntB"/>
</dbReference>
<dbReference type="Pfam" id="PF01544">
    <property type="entry name" value="CorA"/>
    <property type="match status" value="1"/>
</dbReference>
<dbReference type="SUPFAM" id="SSF143865">
    <property type="entry name" value="CorA soluble domain-like"/>
    <property type="match status" value="1"/>
</dbReference>
<dbReference type="Gene3D" id="1.20.58.340">
    <property type="entry name" value="Magnesium transport protein CorA, transmembrane region"/>
    <property type="match status" value="2"/>
</dbReference>
<keyword evidence="4 6" id="KW-1133">Transmembrane helix</keyword>
<comment type="subcellular location">
    <subcellularLocation>
        <location evidence="1">Membrane</location>
        <topology evidence="1">Multi-pass membrane protein</topology>
    </subcellularLocation>
</comment>
<evidence type="ECO:0000256" key="3">
    <source>
        <dbReference type="ARBA" id="ARBA00022692"/>
    </source>
</evidence>
<evidence type="ECO:0000256" key="2">
    <source>
        <dbReference type="ARBA" id="ARBA00009765"/>
    </source>
</evidence>
<organism evidence="7 8">
    <name type="scientific">Enterococcus mundtii</name>
    <dbReference type="NCBI Taxonomy" id="53346"/>
    <lineage>
        <taxon>Bacteria</taxon>
        <taxon>Bacillati</taxon>
        <taxon>Bacillota</taxon>
        <taxon>Bacilli</taxon>
        <taxon>Lactobacillales</taxon>
        <taxon>Enterococcaceae</taxon>
        <taxon>Enterococcus</taxon>
    </lineage>
</organism>
<evidence type="ECO:0000256" key="1">
    <source>
        <dbReference type="ARBA" id="ARBA00004141"/>
    </source>
</evidence>
<name>A0A1V2UKJ7_ENTMU</name>
<dbReference type="Proteomes" id="UP000189299">
    <property type="component" value="Unassembled WGS sequence"/>
</dbReference>
<accession>A0A1V2UKJ7</accession>
<dbReference type="InterPro" id="IPR047199">
    <property type="entry name" value="CorA-like"/>
</dbReference>
<dbReference type="GO" id="GO:0046873">
    <property type="term" value="F:metal ion transmembrane transporter activity"/>
    <property type="evidence" value="ECO:0007669"/>
    <property type="project" value="InterPro"/>
</dbReference>
<keyword evidence="5 6" id="KW-0472">Membrane</keyword>
<feature type="transmembrane region" description="Helical" evidence="6">
    <location>
        <begin position="254"/>
        <end position="274"/>
    </location>
</feature>
<reference evidence="7 8" key="1">
    <citation type="submission" date="2016-12" db="EMBL/GenBank/DDBJ databases">
        <authorList>
            <person name="Song W.-J."/>
            <person name="Kurnit D.M."/>
        </authorList>
    </citation>
    <scope>NUCLEOTIDE SEQUENCE [LARGE SCALE GENOMIC DNA]</scope>
    <source>
        <strain evidence="7 8">CGB1038-1_S1</strain>
    </source>
</reference>
<feature type="transmembrane region" description="Helical" evidence="6">
    <location>
        <begin position="286"/>
        <end position="307"/>
    </location>
</feature>
<dbReference type="InterPro" id="IPR045861">
    <property type="entry name" value="CorA_cytoplasmic_dom"/>
</dbReference>
<dbReference type="RefSeq" id="WP_077151301.1">
    <property type="nucleotide sequence ID" value="NZ_CABMMO010000003.1"/>
</dbReference>
<dbReference type="PANTHER" id="PTHR47891">
    <property type="entry name" value="TRANSPORTER-RELATED"/>
    <property type="match status" value="1"/>
</dbReference>
<comment type="similarity">
    <text evidence="2">Belongs to the CorA metal ion transporter (MIT) (TC 1.A.35) family.</text>
</comment>
<dbReference type="GO" id="GO:0016020">
    <property type="term" value="C:membrane"/>
    <property type="evidence" value="ECO:0007669"/>
    <property type="project" value="UniProtKB-SubCell"/>
</dbReference>
<sequence>MLEHYLIDENKKVIAADEEHFNWLVIDTSDTEEIEQVTRTYQLPEDIFVGMTYPEEVSRLEHLSGTSLNNPISLVLLNLSSEKEKIERRLTPLSFVISNDLLIICRDEKTNFIDRLIEHHGNKIDSFEKVIVYVALDIYTHFVKELREMKTRIDSLDQEARKTTENEELYKQADLERDIVYIDHTLRDQKETMDLLWETPEFKERVNDEQLLYDVRLRQRQTEKMILIYRDLLESIGDLFNGMMDNNLNHLMKYLDSTALIISVPAMIAGIWGMNTGGLPGEDSATGFLLVLGGSIVVAAALGYHLFRKDYTK</sequence>
<dbReference type="STRING" id="53346.A5802_001113"/>
<dbReference type="SUPFAM" id="SSF144083">
    <property type="entry name" value="Magnesium transport protein CorA, transmembrane region"/>
    <property type="match status" value="1"/>
</dbReference>
<dbReference type="PANTHER" id="PTHR47891:SF2">
    <property type="entry name" value="MAGNESIUM AND COBALT TRANSPORTER"/>
    <property type="match status" value="1"/>
</dbReference>
<proteinExistence type="inferred from homology"/>
<dbReference type="CDD" id="cd12827">
    <property type="entry name" value="EcCorA_ZntB-like_u2"/>
    <property type="match status" value="1"/>
</dbReference>
<gene>
    <name evidence="7" type="ORF">BTN92_03860</name>
</gene>
<dbReference type="OrthoDB" id="9803416at2"/>